<accession>A0ABW4B5E4</accession>
<organism evidence="12 13">
    <name type="scientific">Rhodanobacter aciditrophus</name>
    <dbReference type="NCBI Taxonomy" id="1623218"/>
    <lineage>
        <taxon>Bacteria</taxon>
        <taxon>Pseudomonadati</taxon>
        <taxon>Pseudomonadota</taxon>
        <taxon>Gammaproteobacteria</taxon>
        <taxon>Lysobacterales</taxon>
        <taxon>Rhodanobacteraceae</taxon>
        <taxon>Rhodanobacter</taxon>
    </lineage>
</organism>
<comment type="subunit">
    <text evidence="10">Homodimer.</text>
</comment>
<evidence type="ECO:0000256" key="4">
    <source>
        <dbReference type="ARBA" id="ARBA00022801"/>
    </source>
</evidence>
<evidence type="ECO:0000256" key="9">
    <source>
        <dbReference type="ARBA" id="ARBA00048781"/>
    </source>
</evidence>
<dbReference type="Gene3D" id="3.90.950.10">
    <property type="match status" value="1"/>
</dbReference>
<evidence type="ECO:0000256" key="7">
    <source>
        <dbReference type="ARBA" id="ARBA00023211"/>
    </source>
</evidence>
<evidence type="ECO:0000256" key="6">
    <source>
        <dbReference type="ARBA" id="ARBA00023080"/>
    </source>
</evidence>
<dbReference type="PANTHER" id="PTHR34699">
    <property type="match status" value="1"/>
</dbReference>
<keyword evidence="7 10" id="KW-0464">Manganese</keyword>
<keyword evidence="6 10" id="KW-0546">Nucleotide metabolism</keyword>
<dbReference type="InterPro" id="IPR029001">
    <property type="entry name" value="ITPase-like_fam"/>
</dbReference>
<dbReference type="EMBL" id="JBHTMN010000011">
    <property type="protein sequence ID" value="MFD1383815.1"/>
    <property type="molecule type" value="Genomic_DNA"/>
</dbReference>
<sequence>MANVVIRIQVGSQNPVKQGAAMKAFAKAFPSRALHCETTSAPSGVPDQPMNEAETKLGAQNRATHCAHHDKKQSFDFYVAMEGGVDLFDEGPATFAYVTVRDKNGKMITGRSANLPLPSGIYKRLVEGEELAHVMDDVFNEHNIRQKGGAIGVLTNHIETRESVYMQALILALAPFMHEEIYQ</sequence>
<protein>
    <recommendedName>
        <fullName evidence="10">Inosine/xanthosine triphosphatase</fullName>
        <shortName evidence="10">ITPase/XTPase</shortName>
        <ecNumber evidence="10">3.6.1.73</ecNumber>
    </recommendedName>
    <alternativeName>
        <fullName evidence="10">Non-canonical purine NTP phosphatase</fullName>
    </alternativeName>
    <alternativeName>
        <fullName evidence="10">Non-standard purine NTP phosphatase</fullName>
    </alternativeName>
    <alternativeName>
        <fullName evidence="10">Nucleoside-triphosphate phosphatase</fullName>
        <shortName evidence="10">NTPase</shortName>
    </alternativeName>
</protein>
<keyword evidence="13" id="KW-1185">Reference proteome</keyword>
<dbReference type="Pfam" id="PF01931">
    <property type="entry name" value="NTPase_I-T"/>
    <property type="match status" value="1"/>
</dbReference>
<comment type="caution">
    <text evidence="10">Lacks conserved residue(s) required for the propagation of feature annotation.</text>
</comment>
<evidence type="ECO:0000256" key="5">
    <source>
        <dbReference type="ARBA" id="ARBA00022842"/>
    </source>
</evidence>
<evidence type="ECO:0000256" key="10">
    <source>
        <dbReference type="HAMAP-Rule" id="MF_00648"/>
    </source>
</evidence>
<comment type="cofactor">
    <cofactor evidence="10">
        <name>Mg(2+)</name>
        <dbReference type="ChEBI" id="CHEBI:18420"/>
    </cofactor>
    <cofactor evidence="10">
        <name>Mn(2+)</name>
        <dbReference type="ChEBI" id="CHEBI:29035"/>
    </cofactor>
    <text evidence="10">Binds 1 divalent metal cation per subunit; can use either Mg(2+) or Mn(2+).</text>
</comment>
<comment type="caution">
    <text evidence="12">The sequence shown here is derived from an EMBL/GenBank/DDBJ whole genome shotgun (WGS) entry which is preliminary data.</text>
</comment>
<comment type="function">
    <text evidence="10">Phosphatase that hydrolyzes non-canonical purine nucleotides such as XTP and ITP to their respective diphosphate derivatives. Probably excludes non-canonical purines from DNA/RNA precursor pool, thus preventing their incorporation into DNA/RNA and avoiding chromosomal lesions.</text>
</comment>
<feature type="domain" description="Non-canonical purine NTP phosphatase/PRRC1" evidence="11">
    <location>
        <begin position="11"/>
        <end position="177"/>
    </location>
</feature>
<keyword evidence="3 10" id="KW-0547">Nucleotide-binding</keyword>
<evidence type="ECO:0000256" key="8">
    <source>
        <dbReference type="ARBA" id="ARBA00048174"/>
    </source>
</evidence>
<keyword evidence="4 10" id="KW-0378">Hydrolase</keyword>
<dbReference type="NCBIfam" id="NF003459">
    <property type="entry name" value="PRK05074.1"/>
    <property type="match status" value="1"/>
</dbReference>
<evidence type="ECO:0000256" key="1">
    <source>
        <dbReference type="ARBA" id="ARBA00001936"/>
    </source>
</evidence>
<dbReference type="SUPFAM" id="SSF52972">
    <property type="entry name" value="ITPase-like"/>
    <property type="match status" value="1"/>
</dbReference>
<keyword evidence="2 10" id="KW-0479">Metal-binding</keyword>
<comment type="catalytic activity">
    <reaction evidence="8 10">
        <text>ITP + H2O = IDP + phosphate + H(+)</text>
        <dbReference type="Rhea" id="RHEA:28330"/>
        <dbReference type="ChEBI" id="CHEBI:15377"/>
        <dbReference type="ChEBI" id="CHEBI:15378"/>
        <dbReference type="ChEBI" id="CHEBI:43474"/>
        <dbReference type="ChEBI" id="CHEBI:58280"/>
        <dbReference type="ChEBI" id="CHEBI:61402"/>
        <dbReference type="EC" id="3.6.1.73"/>
    </reaction>
</comment>
<reference evidence="13" key="1">
    <citation type="journal article" date="2019" name="Int. J. Syst. Evol. Microbiol.">
        <title>The Global Catalogue of Microorganisms (GCM) 10K type strain sequencing project: providing services to taxonomists for standard genome sequencing and annotation.</title>
        <authorList>
            <consortium name="The Broad Institute Genomics Platform"/>
            <consortium name="The Broad Institute Genome Sequencing Center for Infectious Disease"/>
            <person name="Wu L."/>
            <person name="Ma J."/>
        </authorList>
    </citation>
    <scope>NUCLEOTIDE SEQUENCE [LARGE SCALE GENOMIC DNA]</scope>
    <source>
        <strain evidence="13">JCM 30774</strain>
    </source>
</reference>
<dbReference type="HAMAP" id="MF_00648">
    <property type="entry name" value="Non_canon_purine_NTPase_YjjX"/>
    <property type="match status" value="1"/>
</dbReference>
<evidence type="ECO:0000313" key="12">
    <source>
        <dbReference type="EMBL" id="MFD1383815.1"/>
    </source>
</evidence>
<dbReference type="InterPro" id="IPR002786">
    <property type="entry name" value="Non_canon_purine_NTPase"/>
</dbReference>
<name>A0ABW4B5E4_9GAMM</name>
<evidence type="ECO:0000259" key="11">
    <source>
        <dbReference type="Pfam" id="PF01931"/>
    </source>
</evidence>
<comment type="similarity">
    <text evidence="10">Belongs to the YjjX NTPase family.</text>
</comment>
<dbReference type="InterPro" id="IPR050299">
    <property type="entry name" value="YjjX_NTPase"/>
</dbReference>
<dbReference type="GO" id="GO:0016787">
    <property type="term" value="F:hydrolase activity"/>
    <property type="evidence" value="ECO:0007669"/>
    <property type="project" value="UniProtKB-KW"/>
</dbReference>
<dbReference type="RefSeq" id="WP_377367441.1">
    <property type="nucleotide sequence ID" value="NZ_JBHTMN010000011.1"/>
</dbReference>
<keyword evidence="5 10" id="KW-0460">Magnesium</keyword>
<gene>
    <name evidence="12" type="primary">yjjX</name>
    <name evidence="12" type="ORF">ACFQ45_10570</name>
</gene>
<proteinExistence type="inferred from homology"/>
<comment type="cofactor">
    <cofactor evidence="1">
        <name>Mn(2+)</name>
        <dbReference type="ChEBI" id="CHEBI:29035"/>
    </cofactor>
</comment>
<evidence type="ECO:0000313" key="13">
    <source>
        <dbReference type="Proteomes" id="UP001597059"/>
    </source>
</evidence>
<dbReference type="InterPro" id="IPR026533">
    <property type="entry name" value="NTPase/PRRC1"/>
</dbReference>
<comment type="catalytic activity">
    <reaction evidence="9 10">
        <text>XTP + H2O = XDP + phosphate + H(+)</text>
        <dbReference type="Rhea" id="RHEA:28406"/>
        <dbReference type="ChEBI" id="CHEBI:15377"/>
        <dbReference type="ChEBI" id="CHEBI:15378"/>
        <dbReference type="ChEBI" id="CHEBI:43474"/>
        <dbReference type="ChEBI" id="CHEBI:59884"/>
        <dbReference type="ChEBI" id="CHEBI:61314"/>
        <dbReference type="EC" id="3.6.1.73"/>
    </reaction>
</comment>
<dbReference type="PANTHER" id="PTHR34699:SF2">
    <property type="entry name" value="NON-CANONICAL PURINE NTP PHOSPHATASE_PRRC1 DOMAIN-CONTAINING PROTEIN"/>
    <property type="match status" value="1"/>
</dbReference>
<evidence type="ECO:0000256" key="2">
    <source>
        <dbReference type="ARBA" id="ARBA00022723"/>
    </source>
</evidence>
<evidence type="ECO:0000256" key="3">
    <source>
        <dbReference type="ARBA" id="ARBA00022741"/>
    </source>
</evidence>
<dbReference type="Proteomes" id="UP001597059">
    <property type="component" value="Unassembled WGS sequence"/>
</dbReference>
<dbReference type="EC" id="3.6.1.73" evidence="10"/>